<evidence type="ECO:0000259" key="2">
    <source>
        <dbReference type="Pfam" id="PF03527"/>
    </source>
</evidence>
<dbReference type="Gene3D" id="2.180.10.10">
    <property type="entry name" value="RHS repeat-associated core"/>
    <property type="match status" value="1"/>
</dbReference>
<dbReference type="InterPro" id="IPR001826">
    <property type="entry name" value="RHS"/>
</dbReference>
<accession>A0A7H0GGY0</accession>
<name>A0A7H0GGY0_9BURK</name>
<organism evidence="3 4">
    <name type="scientific">Diaphorobacter aerolatus</name>
    <dbReference type="NCBI Taxonomy" id="1288495"/>
    <lineage>
        <taxon>Bacteria</taxon>
        <taxon>Pseudomonadati</taxon>
        <taxon>Pseudomonadota</taxon>
        <taxon>Betaproteobacteria</taxon>
        <taxon>Burkholderiales</taxon>
        <taxon>Comamonadaceae</taxon>
        <taxon>Diaphorobacter</taxon>
    </lineage>
</organism>
<dbReference type="InterPro" id="IPR050708">
    <property type="entry name" value="T6SS_VgrG/RHS"/>
</dbReference>
<sequence>MAPPGYAIHTRYQRDAAGRLLAKEVAGKTLSLNGSARPQFKVTRYAYDVRGRLTEAINDGGSRTTLAYDLLSQVVEEARTGQGLAHRLQHQYDALGNRTQTALPDGRRINWLYYGSGHLHQINIDGRIISDMERDGLHREIRRTQGQLQSRYGYDAVGRLTAQATWHASPSDGDALNAGAARPGAWQALGDEIDPQAGAQRSIPAEALVLGRRYQYDLAGNLQTIHDSRNGATQYRYDRIGRILAAMQPQLDERFAFDPAHNMLPVSGRQGEAGGSNGFIKDNRLEVFEDKRFSYDTHGNLIEKKIGKHTVMRFEWDVEHQLQSAKVTKAAHTGKPVQTQTNYRYDAFGRRLEKQGIFASTLFEWDGNRLLAEQKGSQQTLYLYEADSFAPLAQVCVEDRASAQENPAELRAIQSGALNEGDEADWQPRQTRQAFEEDMRNALRVTAGQTGQSRPAAMAANDEKEAHDPSGLPVPQADKVVRLEDWKVRYYHNDHLGTPRELSGEQGNALWSATYQAWGNTLRVVQERATEIVQYRADPLDERVEQNLRFQGQYFDEETGLHYNRFRYYDPDVGRFVSQDPIGLLGAQNLYIYPTNPTGWIDPLGLVGCWGNCF</sequence>
<protein>
    <submittedName>
        <fullName evidence="3">RHS domain-containing protein</fullName>
    </submittedName>
</protein>
<reference evidence="3 4" key="1">
    <citation type="submission" date="2020-08" db="EMBL/GenBank/DDBJ databases">
        <title>Genome sequence of Diaphorobacter aerolatus KACC 16536T.</title>
        <authorList>
            <person name="Hyun D.-W."/>
            <person name="Bae J.-W."/>
        </authorList>
    </citation>
    <scope>NUCLEOTIDE SEQUENCE [LARGE SCALE GENOMIC DNA]</scope>
    <source>
        <strain evidence="3 4">KACC 16536</strain>
    </source>
</reference>
<dbReference type="InterPro" id="IPR022385">
    <property type="entry name" value="Rhs_assc_core"/>
</dbReference>
<dbReference type="NCBIfam" id="TIGR01643">
    <property type="entry name" value="YD_repeat_2x"/>
    <property type="match status" value="1"/>
</dbReference>
<dbReference type="InterPro" id="IPR006530">
    <property type="entry name" value="YD"/>
</dbReference>
<dbReference type="KEGG" id="daer:H9K75_14975"/>
<dbReference type="AlphaFoldDB" id="A0A7H0GGY0"/>
<feature type="region of interest" description="Disordered" evidence="1">
    <location>
        <begin position="447"/>
        <end position="475"/>
    </location>
</feature>
<dbReference type="PANTHER" id="PTHR32305:SF15">
    <property type="entry name" value="PROTEIN RHSA-RELATED"/>
    <property type="match status" value="1"/>
</dbReference>
<evidence type="ECO:0000313" key="4">
    <source>
        <dbReference type="Proteomes" id="UP000516028"/>
    </source>
</evidence>
<proteinExistence type="predicted"/>
<feature type="domain" description="RHS protein conserved region" evidence="2">
    <location>
        <begin position="488"/>
        <end position="523"/>
    </location>
</feature>
<dbReference type="Pfam" id="PF03527">
    <property type="entry name" value="RHS"/>
    <property type="match status" value="1"/>
</dbReference>
<evidence type="ECO:0000313" key="3">
    <source>
        <dbReference type="EMBL" id="QNP47546.1"/>
    </source>
</evidence>
<gene>
    <name evidence="3" type="ORF">H9K75_14975</name>
</gene>
<dbReference type="PANTHER" id="PTHR32305">
    <property type="match status" value="1"/>
</dbReference>
<keyword evidence="4" id="KW-1185">Reference proteome</keyword>
<dbReference type="NCBIfam" id="TIGR03696">
    <property type="entry name" value="Rhs_assc_core"/>
    <property type="match status" value="1"/>
</dbReference>
<dbReference type="EMBL" id="CP060783">
    <property type="protein sequence ID" value="QNP47546.1"/>
    <property type="molecule type" value="Genomic_DNA"/>
</dbReference>
<evidence type="ECO:0000256" key="1">
    <source>
        <dbReference type="SAM" id="MobiDB-lite"/>
    </source>
</evidence>
<dbReference type="Proteomes" id="UP000516028">
    <property type="component" value="Chromosome"/>
</dbReference>